<evidence type="ECO:0000313" key="2">
    <source>
        <dbReference type="EMBL" id="MBA4630424.1"/>
    </source>
</evidence>
<proteinExistence type="predicted"/>
<reference evidence="2" key="1">
    <citation type="journal article" date="2013" name="J. Plant Res.">
        <title>Effect of fungi and light on seed germination of three Opuntia species from semiarid lands of central Mexico.</title>
        <authorList>
            <person name="Delgado-Sanchez P."/>
            <person name="Jimenez-Bremont J.F."/>
            <person name="Guerrero-Gonzalez Mde L."/>
            <person name="Flores J."/>
        </authorList>
    </citation>
    <scope>NUCLEOTIDE SEQUENCE</scope>
    <source>
        <tissue evidence="2">Cladode</tissue>
    </source>
</reference>
<reference evidence="2" key="2">
    <citation type="submission" date="2020-07" db="EMBL/GenBank/DDBJ databases">
        <authorList>
            <person name="Vera ALvarez R."/>
            <person name="Arias-Moreno D.M."/>
            <person name="Jimenez-Jacinto V."/>
            <person name="Jimenez-Bremont J.F."/>
            <person name="Swaminathan K."/>
            <person name="Moose S.P."/>
            <person name="Guerrero-Gonzalez M.L."/>
            <person name="Marino-Ramirez L."/>
            <person name="Landsman D."/>
            <person name="Rodriguez-Kessler M."/>
            <person name="Delgado-Sanchez P."/>
        </authorList>
    </citation>
    <scope>NUCLEOTIDE SEQUENCE</scope>
    <source>
        <tissue evidence="2">Cladode</tissue>
    </source>
</reference>
<evidence type="ECO:0000256" key="1">
    <source>
        <dbReference type="SAM" id="MobiDB-lite"/>
    </source>
</evidence>
<dbReference type="EMBL" id="GISG01073770">
    <property type="protein sequence ID" value="MBA4630424.1"/>
    <property type="molecule type" value="Transcribed_RNA"/>
</dbReference>
<feature type="region of interest" description="Disordered" evidence="1">
    <location>
        <begin position="64"/>
        <end position="113"/>
    </location>
</feature>
<name>A0A7C9D4K2_OPUST</name>
<dbReference type="AlphaFoldDB" id="A0A7C9D4K2"/>
<accession>A0A7C9D4K2</accession>
<protein>
    <submittedName>
        <fullName evidence="2">Uncharacterized protein</fullName>
    </submittedName>
</protein>
<feature type="compositionally biased region" description="Basic and acidic residues" evidence="1">
    <location>
        <begin position="93"/>
        <end position="113"/>
    </location>
</feature>
<sequence length="113" mass="12691">MPWPNATAPSSLSASAASLLWWSPPQGVLHTKRHRLCQPTQVPHRRPFGLQQLRPGMVPLWAPLAEPPTCRHHNRTLPEADPAHGPRPAGRGPKHDPRPLSELRKWGPERELE</sequence>
<organism evidence="2">
    <name type="scientific">Opuntia streptacantha</name>
    <name type="common">Prickly pear cactus</name>
    <name type="synonym">Opuntia cardona</name>
    <dbReference type="NCBI Taxonomy" id="393608"/>
    <lineage>
        <taxon>Eukaryota</taxon>
        <taxon>Viridiplantae</taxon>
        <taxon>Streptophyta</taxon>
        <taxon>Embryophyta</taxon>
        <taxon>Tracheophyta</taxon>
        <taxon>Spermatophyta</taxon>
        <taxon>Magnoliopsida</taxon>
        <taxon>eudicotyledons</taxon>
        <taxon>Gunneridae</taxon>
        <taxon>Pentapetalae</taxon>
        <taxon>Caryophyllales</taxon>
        <taxon>Cactineae</taxon>
        <taxon>Cactaceae</taxon>
        <taxon>Opuntioideae</taxon>
        <taxon>Opuntia</taxon>
    </lineage>
</organism>